<reference evidence="1" key="1">
    <citation type="journal article" date="2021" name="J Fungi (Basel)">
        <title>Virulence traits and population genomics of the black yeast Aureobasidium melanogenum.</title>
        <authorList>
            <person name="Cernosa A."/>
            <person name="Sun X."/>
            <person name="Gostincar C."/>
            <person name="Fang C."/>
            <person name="Gunde-Cimerman N."/>
            <person name="Song Z."/>
        </authorList>
    </citation>
    <scope>NUCLEOTIDE SEQUENCE</scope>
    <source>
        <strain evidence="1">EXF-9298</strain>
    </source>
</reference>
<sequence length="174" mass="19123">MEEADSNMANKSCSTLNLINKQCEFDPSLVRTLEYQSIADVFGQLVQGSVGLGGDALPFPAVTFNSNIAQTVLLDSKELSFIQTWSPNSEFLDLETLSEESNGSSYVGLSDAKNFTSRGPLAKALEDLFQNITLSLLSEQYLQPNCSSPYAPPPNETVTFTSYHNVYIYNSRVL</sequence>
<feature type="non-terminal residue" evidence="1">
    <location>
        <position position="1"/>
    </location>
</feature>
<gene>
    <name evidence="1" type="ORF">KCU98_g7517</name>
</gene>
<dbReference type="Proteomes" id="UP000729357">
    <property type="component" value="Unassembled WGS sequence"/>
</dbReference>
<organism evidence="1 2">
    <name type="scientific">Aureobasidium melanogenum</name>
    <name type="common">Aureobasidium pullulans var. melanogenum</name>
    <dbReference type="NCBI Taxonomy" id="46634"/>
    <lineage>
        <taxon>Eukaryota</taxon>
        <taxon>Fungi</taxon>
        <taxon>Dikarya</taxon>
        <taxon>Ascomycota</taxon>
        <taxon>Pezizomycotina</taxon>
        <taxon>Dothideomycetes</taxon>
        <taxon>Dothideomycetidae</taxon>
        <taxon>Dothideales</taxon>
        <taxon>Saccotheciaceae</taxon>
        <taxon>Aureobasidium</taxon>
    </lineage>
</organism>
<dbReference type="EMBL" id="JAHFXS010000862">
    <property type="protein sequence ID" value="KAG9981362.1"/>
    <property type="molecule type" value="Genomic_DNA"/>
</dbReference>
<accession>A0A9P8FSG8</accession>
<keyword evidence="2" id="KW-1185">Reference proteome</keyword>
<evidence type="ECO:0000313" key="1">
    <source>
        <dbReference type="EMBL" id="KAG9981362.1"/>
    </source>
</evidence>
<reference evidence="1" key="2">
    <citation type="submission" date="2021-08" db="EMBL/GenBank/DDBJ databases">
        <authorList>
            <person name="Gostincar C."/>
            <person name="Sun X."/>
            <person name="Song Z."/>
            <person name="Gunde-Cimerman N."/>
        </authorList>
    </citation>
    <scope>NUCLEOTIDE SEQUENCE</scope>
    <source>
        <strain evidence="1">EXF-9298</strain>
    </source>
</reference>
<proteinExistence type="predicted"/>
<comment type="caution">
    <text evidence="1">The sequence shown here is derived from an EMBL/GenBank/DDBJ whole genome shotgun (WGS) entry which is preliminary data.</text>
</comment>
<dbReference type="AlphaFoldDB" id="A0A9P8FSG8"/>
<protein>
    <submittedName>
        <fullName evidence="1">Uncharacterized protein</fullName>
    </submittedName>
</protein>
<evidence type="ECO:0000313" key="2">
    <source>
        <dbReference type="Proteomes" id="UP000729357"/>
    </source>
</evidence>
<name>A0A9P8FSG8_AURME</name>